<dbReference type="InParanoid" id="A0A2V0NY79"/>
<keyword evidence="12" id="KW-0479">Metal-binding</keyword>
<evidence type="ECO:0000256" key="4">
    <source>
        <dbReference type="ARBA" id="ARBA00041057"/>
    </source>
</evidence>
<reference evidence="14 15" key="1">
    <citation type="journal article" date="2018" name="Sci. Rep.">
        <title>Raphidocelis subcapitata (=Pseudokirchneriella subcapitata) provides an insight into genome evolution and environmental adaptations in the Sphaeropleales.</title>
        <authorList>
            <person name="Suzuki S."/>
            <person name="Yamaguchi H."/>
            <person name="Nakajima N."/>
            <person name="Kawachi M."/>
        </authorList>
    </citation>
    <scope>NUCLEOTIDE SEQUENCE [LARGE SCALE GENOMIC DNA]</scope>
    <source>
        <strain evidence="14 15">NIES-35</strain>
    </source>
</reference>
<evidence type="ECO:0000256" key="2">
    <source>
        <dbReference type="ARBA" id="ARBA00012255"/>
    </source>
</evidence>
<evidence type="ECO:0000256" key="1">
    <source>
        <dbReference type="ARBA" id="ARBA00010702"/>
    </source>
</evidence>
<evidence type="ECO:0000256" key="7">
    <source>
        <dbReference type="ARBA" id="ARBA00042722"/>
    </source>
</evidence>
<evidence type="ECO:0000256" key="6">
    <source>
        <dbReference type="ARBA" id="ARBA00042471"/>
    </source>
</evidence>
<evidence type="ECO:0000256" key="11">
    <source>
        <dbReference type="ARBA" id="ARBA00049015"/>
    </source>
</evidence>
<dbReference type="AlphaFoldDB" id="A0A2V0NY79"/>
<evidence type="ECO:0000313" key="14">
    <source>
        <dbReference type="EMBL" id="GBF90523.1"/>
    </source>
</evidence>
<feature type="compositionally biased region" description="Low complexity" evidence="13">
    <location>
        <begin position="10"/>
        <end position="28"/>
    </location>
</feature>
<keyword evidence="15" id="KW-1185">Reference proteome</keyword>
<dbReference type="InterPro" id="IPR050792">
    <property type="entry name" value="ADP-ribosylglycohydrolase"/>
</dbReference>
<gene>
    <name evidence="14" type="ORF">Rsub_03519</name>
</gene>
<evidence type="ECO:0000256" key="10">
    <source>
        <dbReference type="ARBA" id="ARBA00043193"/>
    </source>
</evidence>
<dbReference type="STRING" id="307507.A0A2V0NY79"/>
<dbReference type="EMBL" id="BDRX01000017">
    <property type="protein sequence ID" value="GBF90523.1"/>
    <property type="molecule type" value="Genomic_DNA"/>
</dbReference>
<evidence type="ECO:0000256" key="8">
    <source>
        <dbReference type="ARBA" id="ARBA00042850"/>
    </source>
</evidence>
<evidence type="ECO:0000256" key="9">
    <source>
        <dbReference type="ARBA" id="ARBA00043187"/>
    </source>
</evidence>
<feature type="binding site" evidence="12">
    <location>
        <position position="394"/>
    </location>
    <ligand>
        <name>Mg(2+)</name>
        <dbReference type="ChEBI" id="CHEBI:18420"/>
        <label>1</label>
    </ligand>
</feature>
<proteinExistence type="inferred from homology"/>
<evidence type="ECO:0000256" key="5">
    <source>
        <dbReference type="ARBA" id="ARBA00042398"/>
    </source>
</evidence>
<protein>
    <recommendedName>
        <fullName evidence="4">ADP-ribosylhydrolase ARH3</fullName>
        <ecNumber evidence="2">3.2.1.143</ecNumber>
    </recommendedName>
    <alternativeName>
        <fullName evidence="5">ADP-ribose glycohydrolase ARH3</fullName>
    </alternativeName>
    <alternativeName>
        <fullName evidence="6">ADP-ribosylhydrolase 3</fullName>
    </alternativeName>
    <alternativeName>
        <fullName evidence="9">O-acetyl-ADP-ribose deacetylase ARH3</fullName>
    </alternativeName>
    <alternativeName>
        <fullName evidence="10">Poly(ADP-ribose) glycohydrolase ARH3</fullName>
    </alternativeName>
    <alternativeName>
        <fullName evidence="8">[Protein ADP-ribosylarginine] hydrolase-like protein 2</fullName>
    </alternativeName>
    <alternativeName>
        <fullName evidence="7">[Protein ADP-ribosylserine] hydrolase</fullName>
    </alternativeName>
</protein>
<evidence type="ECO:0000256" key="13">
    <source>
        <dbReference type="SAM" id="MobiDB-lite"/>
    </source>
</evidence>
<comment type="caution">
    <text evidence="14">The sequence shown here is derived from an EMBL/GenBank/DDBJ whole genome shotgun (WGS) entry which is preliminary data.</text>
</comment>
<comment type="catalytic activity">
    <reaction evidence="11">
        <text>alpha-NAD(+) + H2O = ADP-D-ribose + nicotinamide + H(+)</text>
        <dbReference type="Rhea" id="RHEA:68792"/>
        <dbReference type="ChEBI" id="CHEBI:15377"/>
        <dbReference type="ChEBI" id="CHEBI:15378"/>
        <dbReference type="ChEBI" id="CHEBI:17154"/>
        <dbReference type="ChEBI" id="CHEBI:57967"/>
        <dbReference type="ChEBI" id="CHEBI:77017"/>
    </reaction>
</comment>
<dbReference type="PANTHER" id="PTHR16222:SF24">
    <property type="entry name" value="ADP-RIBOSYLHYDROLASE ARH3"/>
    <property type="match status" value="1"/>
</dbReference>
<dbReference type="Gene3D" id="1.10.4080.10">
    <property type="entry name" value="ADP-ribosylation/Crystallin J1"/>
    <property type="match status" value="1"/>
</dbReference>
<dbReference type="OrthoDB" id="537183at2759"/>
<dbReference type="Pfam" id="PF03747">
    <property type="entry name" value="ADP_ribosyl_GH"/>
    <property type="match status" value="1"/>
</dbReference>
<dbReference type="PANTHER" id="PTHR16222">
    <property type="entry name" value="ADP-RIBOSYLGLYCOHYDROLASE"/>
    <property type="match status" value="1"/>
</dbReference>
<name>A0A2V0NY79_9CHLO</name>
<comment type="cofactor">
    <cofactor evidence="12">
        <name>Mg(2+)</name>
        <dbReference type="ChEBI" id="CHEBI:18420"/>
    </cofactor>
    <text evidence="12">Binds 2 magnesium ions per subunit.</text>
</comment>
<evidence type="ECO:0000313" key="15">
    <source>
        <dbReference type="Proteomes" id="UP000247498"/>
    </source>
</evidence>
<feature type="region of interest" description="Disordered" evidence="13">
    <location>
        <begin position="45"/>
        <end position="68"/>
    </location>
</feature>
<dbReference type="GO" id="GO:0046872">
    <property type="term" value="F:metal ion binding"/>
    <property type="evidence" value="ECO:0007669"/>
    <property type="project" value="UniProtKB-KW"/>
</dbReference>
<keyword evidence="12" id="KW-0460">Magnesium</keyword>
<dbReference type="Proteomes" id="UP000247498">
    <property type="component" value="Unassembled WGS sequence"/>
</dbReference>
<sequence>MALMSRHFSPRAAGPPAARSSAAPHCSSGRVVVVPRRGRVAARITSEAAAERAEGGAAPAPTAAPASLADVPNPASQRGVGCLVGGAAGASIGLSVEPERHFRITRLFPEGLTDPWRFRMAAGARAAPGDFAAAVAAAHCLADGGGADAGPLLGALAASYDPELFEYTPYTRLVLDALWSGADPAGLARQADDFLNLGSARCASTSSDRFGRQPFGAADAGAALRAAPLGVACAAAGRAELEAAVDGWTLFSHPTEEGRDGALAAAAAAAWLAAAPDADAAGPEALLDALEEVVTTDAMRSNLATVKAALSRLGQLPEIPAPSAAAGGFGSWREFWGSEQWGRVVEAHGRLSDRGFATLAPQAVGVALLALALNWRRPQQAVALAAALGGNASTTAALTGAFAGSLHGCGWIPQRWWEALGESEAERAVRDDALDAGLRLPRL</sequence>
<comment type="similarity">
    <text evidence="1">Belongs to the ADP-ribosylglycohydrolase family.</text>
</comment>
<dbReference type="SUPFAM" id="SSF101478">
    <property type="entry name" value="ADP-ribosylglycohydrolase"/>
    <property type="match status" value="1"/>
</dbReference>
<evidence type="ECO:0000256" key="12">
    <source>
        <dbReference type="PIRSR" id="PIRSR605502-1"/>
    </source>
</evidence>
<accession>A0A2V0NY79</accession>
<dbReference type="InterPro" id="IPR036705">
    <property type="entry name" value="Ribosyl_crysJ1_sf"/>
</dbReference>
<dbReference type="EC" id="3.2.1.143" evidence="2"/>
<dbReference type="GO" id="GO:0004649">
    <property type="term" value="F:poly(ADP-ribose) glycohydrolase activity"/>
    <property type="evidence" value="ECO:0007669"/>
    <property type="project" value="UniProtKB-EC"/>
</dbReference>
<organism evidence="14 15">
    <name type="scientific">Raphidocelis subcapitata</name>
    <dbReference type="NCBI Taxonomy" id="307507"/>
    <lineage>
        <taxon>Eukaryota</taxon>
        <taxon>Viridiplantae</taxon>
        <taxon>Chlorophyta</taxon>
        <taxon>core chlorophytes</taxon>
        <taxon>Chlorophyceae</taxon>
        <taxon>CS clade</taxon>
        <taxon>Sphaeropleales</taxon>
        <taxon>Selenastraceae</taxon>
        <taxon>Raphidocelis</taxon>
    </lineage>
</organism>
<dbReference type="InterPro" id="IPR005502">
    <property type="entry name" value="Ribosyl_crysJ1"/>
</dbReference>
<keyword evidence="3" id="KW-0378">Hydrolase</keyword>
<feature type="region of interest" description="Disordered" evidence="13">
    <location>
        <begin position="1"/>
        <end position="28"/>
    </location>
</feature>
<evidence type="ECO:0000256" key="3">
    <source>
        <dbReference type="ARBA" id="ARBA00022801"/>
    </source>
</evidence>
<feature type="compositionally biased region" description="Low complexity" evidence="13">
    <location>
        <begin position="55"/>
        <end position="66"/>
    </location>
</feature>